<evidence type="ECO:0000256" key="6">
    <source>
        <dbReference type="ARBA" id="ARBA00022833"/>
    </source>
</evidence>
<dbReference type="Pfam" id="PF02272">
    <property type="entry name" value="DHHA1"/>
    <property type="match status" value="1"/>
</dbReference>
<dbReference type="Gene3D" id="3.10.310.40">
    <property type="match status" value="1"/>
</dbReference>
<evidence type="ECO:0000256" key="12">
    <source>
        <dbReference type="ARBA" id="ARBA00048300"/>
    </source>
</evidence>
<dbReference type="PATRIC" id="fig|1703775.3.peg.327"/>
<comment type="cofactor">
    <cofactor evidence="13">
        <name>Zn(2+)</name>
        <dbReference type="ChEBI" id="CHEBI:29105"/>
    </cofactor>
    <text evidence="13">Binds 1 zinc ion per subunit.</text>
</comment>
<dbReference type="GO" id="GO:0008270">
    <property type="term" value="F:zinc ion binding"/>
    <property type="evidence" value="ECO:0007669"/>
    <property type="project" value="UniProtKB-UniRule"/>
</dbReference>
<keyword evidence="7 13" id="KW-0067">ATP-binding</keyword>
<evidence type="ECO:0000256" key="9">
    <source>
        <dbReference type="ARBA" id="ARBA00022917"/>
    </source>
</evidence>
<dbReference type="InterPro" id="IPR018162">
    <property type="entry name" value="Ala-tRNA-ligase_IIc_anticod-bd"/>
</dbReference>
<dbReference type="Gene3D" id="2.40.30.130">
    <property type="match status" value="1"/>
</dbReference>
<evidence type="ECO:0000256" key="11">
    <source>
        <dbReference type="ARBA" id="ARBA00024779"/>
    </source>
</evidence>
<keyword evidence="6 13" id="KW-0862">Zinc</keyword>
<evidence type="ECO:0000256" key="3">
    <source>
        <dbReference type="ARBA" id="ARBA00022598"/>
    </source>
</evidence>
<dbReference type="InterPro" id="IPR002318">
    <property type="entry name" value="Ala-tRNA-lgiase_IIc"/>
</dbReference>
<evidence type="ECO:0000313" key="17">
    <source>
        <dbReference type="Proteomes" id="UP000051861"/>
    </source>
</evidence>
<comment type="catalytic activity">
    <reaction evidence="12 13">
        <text>tRNA(Ala) + L-alanine + ATP = L-alanyl-tRNA(Ala) + AMP + diphosphate</text>
        <dbReference type="Rhea" id="RHEA:12540"/>
        <dbReference type="Rhea" id="RHEA-COMP:9657"/>
        <dbReference type="Rhea" id="RHEA-COMP:9923"/>
        <dbReference type="ChEBI" id="CHEBI:30616"/>
        <dbReference type="ChEBI" id="CHEBI:33019"/>
        <dbReference type="ChEBI" id="CHEBI:57972"/>
        <dbReference type="ChEBI" id="CHEBI:78442"/>
        <dbReference type="ChEBI" id="CHEBI:78497"/>
        <dbReference type="ChEBI" id="CHEBI:456215"/>
        <dbReference type="EC" id="6.1.1.7"/>
    </reaction>
</comment>
<keyword evidence="9 13" id="KW-0648">Protein biosynthesis</keyword>
<evidence type="ECO:0000256" key="8">
    <source>
        <dbReference type="ARBA" id="ARBA00022884"/>
    </source>
</evidence>
<dbReference type="PANTHER" id="PTHR11777:SF9">
    <property type="entry name" value="ALANINE--TRNA LIGASE, CYTOPLASMIC"/>
    <property type="match status" value="1"/>
</dbReference>
<comment type="function">
    <text evidence="11 13">Catalyzes the attachment of alanine to tRNA(Ala) in a two-step reaction: alanine is first activated by ATP to form Ala-AMP and then transferred to the acceptor end of tRNA(Ala). Also edits incorrectly charged Ser-tRNA(Ala) and Gly-tRNA(Ala) via its editing domain.</text>
</comment>
<dbReference type="PANTHER" id="PTHR11777">
    <property type="entry name" value="ALANYL-TRNA SYNTHETASE"/>
    <property type="match status" value="1"/>
</dbReference>
<dbReference type="Pfam" id="PF07973">
    <property type="entry name" value="tRNA_SAD"/>
    <property type="match status" value="1"/>
</dbReference>
<feature type="coiled-coil region" evidence="14">
    <location>
        <begin position="750"/>
        <end position="777"/>
    </location>
</feature>
<dbReference type="InterPro" id="IPR050058">
    <property type="entry name" value="Ala-tRNA_ligase"/>
</dbReference>
<dbReference type="InterPro" id="IPR018164">
    <property type="entry name" value="Ala-tRNA-synth_IIc_N"/>
</dbReference>
<comment type="similarity">
    <text evidence="1 13">Belongs to the class-II aminoacyl-tRNA synthetase family.</text>
</comment>
<dbReference type="FunFam" id="3.30.930.10:FF:000004">
    <property type="entry name" value="Alanine--tRNA ligase"/>
    <property type="match status" value="1"/>
</dbReference>
<keyword evidence="8 13" id="KW-0694">RNA-binding</keyword>
<dbReference type="InterPro" id="IPR003156">
    <property type="entry name" value="DHHA1_dom"/>
</dbReference>
<dbReference type="PRINTS" id="PR00980">
    <property type="entry name" value="TRNASYNTHALA"/>
</dbReference>
<dbReference type="InterPro" id="IPR018163">
    <property type="entry name" value="Thr/Ala-tRNA-synth_IIc_edit"/>
</dbReference>
<dbReference type="Gene3D" id="3.30.980.10">
    <property type="entry name" value="Threonyl-trna Synthetase, Chain A, domain 2"/>
    <property type="match status" value="1"/>
</dbReference>
<dbReference type="SUPFAM" id="SSF50447">
    <property type="entry name" value="Translation proteins"/>
    <property type="match status" value="1"/>
</dbReference>
<dbReference type="SUPFAM" id="SSF55681">
    <property type="entry name" value="Class II aaRS and biotin synthetases"/>
    <property type="match status" value="1"/>
</dbReference>
<keyword evidence="2 13" id="KW-0820">tRNA-binding</keyword>
<comment type="caution">
    <text evidence="16">The sequence shown here is derived from an EMBL/GenBank/DDBJ whole genome shotgun (WGS) entry which is preliminary data.</text>
</comment>
<dbReference type="SUPFAM" id="SSF55186">
    <property type="entry name" value="ThrRS/AlaRS common domain"/>
    <property type="match status" value="1"/>
</dbReference>
<keyword evidence="4 13" id="KW-0479">Metal-binding</keyword>
<keyword evidence="3 13" id="KW-0436">Ligase</keyword>
<dbReference type="InterPro" id="IPR012947">
    <property type="entry name" value="tRNA_SAD"/>
</dbReference>
<dbReference type="GO" id="GO:0004813">
    <property type="term" value="F:alanine-tRNA ligase activity"/>
    <property type="evidence" value="ECO:0007669"/>
    <property type="project" value="UniProtKB-UniRule"/>
</dbReference>
<dbReference type="InterPro" id="IPR023033">
    <property type="entry name" value="Ala_tRNA_ligase_euk/bac"/>
</dbReference>
<evidence type="ECO:0000313" key="16">
    <source>
        <dbReference type="EMBL" id="KPJ65797.1"/>
    </source>
</evidence>
<feature type="binding site" evidence="13">
    <location>
        <position position="546"/>
    </location>
    <ligand>
        <name>Zn(2+)</name>
        <dbReference type="ChEBI" id="CHEBI:29105"/>
    </ligand>
</feature>
<accession>A0A0S7XTI3</accession>
<keyword evidence="5 13" id="KW-0547">Nucleotide-binding</keyword>
<reference evidence="16 17" key="1">
    <citation type="journal article" date="2015" name="Microbiome">
        <title>Genomic resolution of linkages in carbon, nitrogen, and sulfur cycling among widespread estuary sediment bacteria.</title>
        <authorList>
            <person name="Baker B.J."/>
            <person name="Lazar C.S."/>
            <person name="Teske A.P."/>
            <person name="Dick G.J."/>
        </authorList>
    </citation>
    <scope>NUCLEOTIDE SEQUENCE [LARGE SCALE GENOMIC DNA]</scope>
    <source>
        <strain evidence="16">DG_54_3</strain>
    </source>
</reference>
<evidence type="ECO:0000256" key="4">
    <source>
        <dbReference type="ARBA" id="ARBA00022723"/>
    </source>
</evidence>
<dbReference type="GO" id="GO:0005524">
    <property type="term" value="F:ATP binding"/>
    <property type="evidence" value="ECO:0007669"/>
    <property type="project" value="UniProtKB-UniRule"/>
</dbReference>
<dbReference type="InterPro" id="IPR018165">
    <property type="entry name" value="Ala-tRNA-synth_IIc_core"/>
</dbReference>
<dbReference type="EC" id="6.1.1.7" evidence="13"/>
<proteinExistence type="inferred from homology"/>
<dbReference type="GO" id="GO:0005829">
    <property type="term" value="C:cytosol"/>
    <property type="evidence" value="ECO:0007669"/>
    <property type="project" value="TreeGrafter"/>
</dbReference>
<dbReference type="Pfam" id="PF01411">
    <property type="entry name" value="tRNA-synt_2c"/>
    <property type="match status" value="1"/>
</dbReference>
<sequence>MKSPEIRERFLRFFENKGHKILPGSSLVPADPSVLLTLAGMLQFKPIFLGEEPPKYKRATTVQKCVRMVDIDNVGKTARHHTFFEMLGNFSFGDYFKKEAIPYAWELMADEFKLPKDKLLVAVYEKDDEAFSIWNKTIGLSPEKIFRLGEDNNFWSVGPTGPCGPCSEIYYDFGPEKGCGKPDCKPGCDCDRYLEVWNLVFIQYDRNEKGELIPLKKKGIDTGMGLERIASILQGVESNFETDLFVPLIAKIREQAKQSPPSQLSLHIIADHIRAITHLIGDGIVPDNTGRGYVLRRLIRRAVRHGRLLGIEKPFLYSLSQEVIALMKDAYPALCQKDKVIANIIKTEEEHFLSTLEQGMSLFEEIREKHAKDKIIPGEIVFKLHDTYGFPVELTKEIAAEEGFAVDEEGFQAEMEKQRERAREAGIPAEKKKLQELDLDRFGATKFVGYEKSSEEAKILAVFSKEKFVILEKTPFYGESGGQVGDTGILKADSKEVRVTDTLMTPMGTIVHEVDDVNGLKEKMKVKATIDSSKRKAAEIHHTATHLLHRALKEVLGDQVKQTGSYVGPDKLRFDFNHFAGLSPDEIVQVEAKVNQKIKDKLKVEVLQKSYKEAVKMGAIALFGEKYGEKVRVLKVGDYSLELCGGTHVKSTADILFFKILSESALGAGIRRIEAMAGQAGKVCVIYKAKSLRDEAEELIRKYRLFQIEKEKLGGKKFTETRIFEIEVTELESLTKAVDDQDSVNVKKFLDHLEGRVEWLKERIAKAEKEIRDLKLVSVTGEASGYLAEMAVVGEAKVLTREFREYSMEMLRAISDTIQKEAKSCIVVLASSFPGRLIFLITATKDLVSKGYSAKKISEVFSQVVGGKGGGREAKAEGGGKDPTKIKEAFDKVLETLGK</sequence>
<dbReference type="CDD" id="cd00673">
    <property type="entry name" value="AlaRS_core"/>
    <property type="match status" value="1"/>
</dbReference>
<evidence type="ECO:0000259" key="15">
    <source>
        <dbReference type="PROSITE" id="PS50860"/>
    </source>
</evidence>
<keyword evidence="14" id="KW-0175">Coiled coil</keyword>
<dbReference type="NCBIfam" id="TIGR00344">
    <property type="entry name" value="alaS"/>
    <property type="match status" value="1"/>
</dbReference>
<dbReference type="GO" id="GO:0000049">
    <property type="term" value="F:tRNA binding"/>
    <property type="evidence" value="ECO:0007669"/>
    <property type="project" value="UniProtKB-KW"/>
</dbReference>
<feature type="domain" description="Alanyl-transfer RNA synthetases family profile" evidence="15">
    <location>
        <begin position="1"/>
        <end position="680"/>
    </location>
</feature>
<dbReference type="GO" id="GO:0006419">
    <property type="term" value="P:alanyl-tRNA aminoacylation"/>
    <property type="evidence" value="ECO:0007669"/>
    <property type="project" value="UniProtKB-UniRule"/>
</dbReference>
<dbReference type="InterPro" id="IPR045864">
    <property type="entry name" value="aa-tRNA-synth_II/BPL/LPL"/>
</dbReference>
<evidence type="ECO:0000256" key="10">
    <source>
        <dbReference type="ARBA" id="ARBA00023146"/>
    </source>
</evidence>
<dbReference type="FunFam" id="3.10.310.40:FF:000001">
    <property type="entry name" value="Alanine--tRNA ligase"/>
    <property type="match status" value="1"/>
</dbReference>
<feature type="binding site" evidence="13">
    <location>
        <position position="648"/>
    </location>
    <ligand>
        <name>Zn(2+)</name>
        <dbReference type="ChEBI" id="CHEBI:29105"/>
    </ligand>
</feature>
<evidence type="ECO:0000256" key="1">
    <source>
        <dbReference type="ARBA" id="ARBA00008226"/>
    </source>
</evidence>
<feature type="binding site" evidence="13">
    <location>
        <position position="644"/>
    </location>
    <ligand>
        <name>Zn(2+)</name>
        <dbReference type="ChEBI" id="CHEBI:29105"/>
    </ligand>
</feature>
<evidence type="ECO:0000256" key="13">
    <source>
        <dbReference type="HAMAP-Rule" id="MF_00036"/>
    </source>
</evidence>
<dbReference type="SUPFAM" id="SSF101353">
    <property type="entry name" value="Putative anticodon-binding domain of alanyl-tRNA synthetase (AlaRS)"/>
    <property type="match status" value="1"/>
</dbReference>
<evidence type="ECO:0000256" key="5">
    <source>
        <dbReference type="ARBA" id="ARBA00022741"/>
    </source>
</evidence>
<dbReference type="InterPro" id="IPR009000">
    <property type="entry name" value="Transl_B-barrel_sf"/>
</dbReference>
<protein>
    <recommendedName>
        <fullName evidence="13">Alanine--tRNA ligase</fullName>
        <ecNumber evidence="13">6.1.1.7</ecNumber>
    </recommendedName>
    <alternativeName>
        <fullName evidence="13">Alanyl-tRNA synthetase</fullName>
        <shortName evidence="13">AlaRS</shortName>
    </alternativeName>
</protein>
<organism evidence="16 17">
    <name type="scientific">candidate division WOR-1 bacterium DG_54_3</name>
    <dbReference type="NCBI Taxonomy" id="1703775"/>
    <lineage>
        <taxon>Bacteria</taxon>
        <taxon>Bacillati</taxon>
        <taxon>Saganbacteria</taxon>
    </lineage>
</organism>
<dbReference type="HAMAP" id="MF_00036_B">
    <property type="entry name" value="Ala_tRNA_synth_B"/>
    <property type="match status" value="1"/>
</dbReference>
<dbReference type="FunFam" id="3.30.980.10:FF:000004">
    <property type="entry name" value="Alanine--tRNA ligase, cytoplasmic"/>
    <property type="match status" value="1"/>
</dbReference>
<keyword evidence="10 13" id="KW-0030">Aminoacyl-tRNA synthetase</keyword>
<dbReference type="AlphaFoldDB" id="A0A0S7XTI3"/>
<comment type="subcellular location">
    <subcellularLocation>
        <location evidence="13">Cytoplasm</location>
    </subcellularLocation>
</comment>
<gene>
    <name evidence="13" type="primary">alaS</name>
    <name evidence="16" type="ORF">AMJ44_09435</name>
</gene>
<evidence type="ECO:0000256" key="2">
    <source>
        <dbReference type="ARBA" id="ARBA00022555"/>
    </source>
</evidence>
<comment type="domain">
    <text evidence="13">Consists of three domains; the N-terminal catalytic domain, the editing domain and the C-terminal C-Ala domain. The editing domain removes incorrectly charged amino acids, while the C-Ala domain, along with tRNA(Ala), serves as a bridge to cooperatively bring together the editing and aminoacylation centers thus stimulating deacylation of misacylated tRNAs.</text>
</comment>
<evidence type="ECO:0000256" key="14">
    <source>
        <dbReference type="SAM" id="Coils"/>
    </source>
</evidence>
<dbReference type="Gene3D" id="3.30.930.10">
    <property type="entry name" value="Bira Bifunctional Protein, Domain 2"/>
    <property type="match status" value="1"/>
</dbReference>
<dbReference type="SMART" id="SM00863">
    <property type="entry name" value="tRNA_SAD"/>
    <property type="match status" value="1"/>
</dbReference>
<feature type="binding site" evidence="13">
    <location>
        <position position="542"/>
    </location>
    <ligand>
        <name>Zn(2+)</name>
        <dbReference type="ChEBI" id="CHEBI:29105"/>
    </ligand>
</feature>
<name>A0A0S7XTI3_UNCSA</name>
<dbReference type="GO" id="GO:0002161">
    <property type="term" value="F:aminoacyl-tRNA deacylase activity"/>
    <property type="evidence" value="ECO:0007669"/>
    <property type="project" value="TreeGrafter"/>
</dbReference>
<dbReference type="PROSITE" id="PS50860">
    <property type="entry name" value="AA_TRNA_LIGASE_II_ALA"/>
    <property type="match status" value="1"/>
</dbReference>
<dbReference type="EMBL" id="LIZX01000101">
    <property type="protein sequence ID" value="KPJ65797.1"/>
    <property type="molecule type" value="Genomic_DNA"/>
</dbReference>
<evidence type="ECO:0000256" key="7">
    <source>
        <dbReference type="ARBA" id="ARBA00022840"/>
    </source>
</evidence>
<dbReference type="FunFam" id="3.30.54.20:FF:000001">
    <property type="entry name" value="Alanine--tRNA ligase"/>
    <property type="match status" value="1"/>
</dbReference>
<keyword evidence="13" id="KW-0963">Cytoplasm</keyword>
<dbReference type="Proteomes" id="UP000051861">
    <property type="component" value="Unassembled WGS sequence"/>
</dbReference>
<dbReference type="Gene3D" id="3.30.54.20">
    <property type="match status" value="1"/>
</dbReference>